<sequence>MSVFPGFGRWINQNLQQPKAESRRSENVETNSESEKDTNNEEEPSYDEEEMMKQNELWKAAEKKHPWHDAPPKVKAKYKKEKMMFMKVFKGNWKIEPIYVDSERLCKQKKPKSLQEYKTCSGGQGRIASKVIMDQYFQPYSPFNLPPISWFIRDFTIRTTKTLLKMLQYASVTLRE</sequence>
<organism evidence="3 4">
    <name type="scientific">Capsella rubella</name>
    <dbReference type="NCBI Taxonomy" id="81985"/>
    <lineage>
        <taxon>Eukaryota</taxon>
        <taxon>Viridiplantae</taxon>
        <taxon>Streptophyta</taxon>
        <taxon>Embryophyta</taxon>
        <taxon>Tracheophyta</taxon>
        <taxon>Spermatophyta</taxon>
        <taxon>Magnoliopsida</taxon>
        <taxon>eudicotyledons</taxon>
        <taxon>Gunneridae</taxon>
        <taxon>Pentapetalae</taxon>
        <taxon>rosids</taxon>
        <taxon>malvids</taxon>
        <taxon>Brassicales</taxon>
        <taxon>Brassicaceae</taxon>
        <taxon>Camelineae</taxon>
        <taxon>Capsella</taxon>
    </lineage>
</organism>
<evidence type="ECO:0000259" key="2">
    <source>
        <dbReference type="Pfam" id="PF02713"/>
    </source>
</evidence>
<dbReference type="AlphaFoldDB" id="R0IIP2"/>
<feature type="region of interest" description="Disordered" evidence="1">
    <location>
        <begin position="1"/>
        <end position="53"/>
    </location>
</feature>
<dbReference type="EMBL" id="KB870805">
    <property type="protein sequence ID" value="EOA36763.1"/>
    <property type="molecule type" value="Genomic_DNA"/>
</dbReference>
<reference evidence="4" key="1">
    <citation type="journal article" date="2013" name="Nat. Genet.">
        <title>The Capsella rubella genome and the genomic consequences of rapid mating system evolution.</title>
        <authorList>
            <person name="Slotte T."/>
            <person name="Hazzouri K.M."/>
            <person name="Agren J.A."/>
            <person name="Koenig D."/>
            <person name="Maumus F."/>
            <person name="Guo Y.L."/>
            <person name="Steige K."/>
            <person name="Platts A.E."/>
            <person name="Escobar J.S."/>
            <person name="Newman L.K."/>
            <person name="Wang W."/>
            <person name="Mandakova T."/>
            <person name="Vello E."/>
            <person name="Smith L.M."/>
            <person name="Henz S.R."/>
            <person name="Steffen J."/>
            <person name="Takuno S."/>
            <person name="Brandvain Y."/>
            <person name="Coop G."/>
            <person name="Andolfatto P."/>
            <person name="Hu T.T."/>
            <person name="Blanchette M."/>
            <person name="Clark R.M."/>
            <person name="Quesneville H."/>
            <person name="Nordborg M."/>
            <person name="Gaut B.S."/>
            <person name="Lysak M.A."/>
            <person name="Jenkins J."/>
            <person name="Grimwood J."/>
            <person name="Chapman J."/>
            <person name="Prochnik S."/>
            <person name="Shu S."/>
            <person name="Rokhsar D."/>
            <person name="Schmutz J."/>
            <person name="Weigel D."/>
            <person name="Wright S.I."/>
        </authorList>
    </citation>
    <scope>NUCLEOTIDE SEQUENCE [LARGE SCALE GENOMIC DNA]</scope>
    <source>
        <strain evidence="4">cv. Monte Gargano</strain>
    </source>
</reference>
<dbReference type="STRING" id="81985.R0IIP2"/>
<feature type="compositionally biased region" description="Acidic residues" evidence="1">
    <location>
        <begin position="40"/>
        <end position="50"/>
    </location>
</feature>
<evidence type="ECO:0000256" key="1">
    <source>
        <dbReference type="SAM" id="MobiDB-lite"/>
    </source>
</evidence>
<evidence type="ECO:0000313" key="4">
    <source>
        <dbReference type="Proteomes" id="UP000029121"/>
    </source>
</evidence>
<proteinExistence type="predicted"/>
<evidence type="ECO:0000313" key="3">
    <source>
        <dbReference type="EMBL" id="EOA36763.1"/>
    </source>
</evidence>
<dbReference type="InterPro" id="IPR003863">
    <property type="entry name" value="DUF220"/>
</dbReference>
<dbReference type="PANTHER" id="PTHR31385:SF6">
    <property type="entry name" value="DUF220 DOMAIN-CONTAINING PROTEIN-RELATED"/>
    <property type="match status" value="1"/>
</dbReference>
<feature type="compositionally biased region" description="Basic and acidic residues" evidence="1">
    <location>
        <begin position="20"/>
        <end position="39"/>
    </location>
</feature>
<accession>R0IIP2</accession>
<feature type="domain" description="DUF220" evidence="2">
    <location>
        <begin position="73"/>
        <end position="130"/>
    </location>
</feature>
<name>R0IIP2_9BRAS</name>
<dbReference type="Proteomes" id="UP000029121">
    <property type="component" value="Unassembled WGS sequence"/>
</dbReference>
<gene>
    <name evidence="3" type="ORF">CARUB_v10012631mg</name>
</gene>
<dbReference type="Pfam" id="PF02713">
    <property type="entry name" value="DUF220"/>
    <property type="match status" value="1"/>
</dbReference>
<protein>
    <recommendedName>
        <fullName evidence="2">DUF220 domain-containing protein</fullName>
    </recommendedName>
</protein>
<keyword evidence="4" id="KW-1185">Reference proteome</keyword>
<dbReference type="PANTHER" id="PTHR31385">
    <property type="entry name" value="PUTATIVE (DUF220)-RELATED"/>
    <property type="match status" value="1"/>
</dbReference>